<evidence type="ECO:0000259" key="2">
    <source>
        <dbReference type="Pfam" id="PF07859"/>
    </source>
</evidence>
<accession>A0A9Q4AKI4</accession>
<dbReference type="EMBL" id="JAMWDU010000001">
    <property type="protein sequence ID" value="MCP8885718.1"/>
    <property type="molecule type" value="Genomic_DNA"/>
</dbReference>
<keyword evidence="4" id="KW-1185">Reference proteome</keyword>
<dbReference type="Proteomes" id="UP001060275">
    <property type="component" value="Unassembled WGS sequence"/>
</dbReference>
<keyword evidence="1 3" id="KW-0378">Hydrolase</keyword>
<dbReference type="Pfam" id="PF07859">
    <property type="entry name" value="Abhydrolase_3"/>
    <property type="match status" value="1"/>
</dbReference>
<dbReference type="RefSeq" id="WP_254673070.1">
    <property type="nucleotide sequence ID" value="NZ_JAMWDU010000001.1"/>
</dbReference>
<sequence>MDRPTLDAAYNNSGAVAASAGYLADWTMRSAKLRAQDGHSLDLPYGPRERNRMDIFRSGAADAPILVFVHGGYWQRNSKDVFSCMAEGALAAGIDVAVPGYTLAPAASLGQIMDEIAAALAWLRQEGPAMSVAAGRLIISGWSAGGQLAASAMALPQVDAGLAISGIFDLEPIRLGELNDKLGLTGADVQHLSPIHTIPPSSGPLVMAYGTAELPELRRQSIEYEQAWRAAGRDGEILPLAQEDHFSILEQLARPGGVLCEQVVELAGRA</sequence>
<organism evidence="3 4">
    <name type="scientific">Devosia ureilytica</name>
    <dbReference type="NCBI Taxonomy" id="2952754"/>
    <lineage>
        <taxon>Bacteria</taxon>
        <taxon>Pseudomonadati</taxon>
        <taxon>Pseudomonadota</taxon>
        <taxon>Alphaproteobacteria</taxon>
        <taxon>Hyphomicrobiales</taxon>
        <taxon>Devosiaceae</taxon>
        <taxon>Devosia</taxon>
    </lineage>
</organism>
<dbReference type="InterPro" id="IPR013094">
    <property type="entry name" value="AB_hydrolase_3"/>
</dbReference>
<comment type="caution">
    <text evidence="3">The sequence shown here is derived from an EMBL/GenBank/DDBJ whole genome shotgun (WGS) entry which is preliminary data.</text>
</comment>
<dbReference type="PANTHER" id="PTHR48081:SF33">
    <property type="entry name" value="KYNURENINE FORMAMIDASE"/>
    <property type="match status" value="1"/>
</dbReference>
<gene>
    <name evidence="3" type="ORF">NF348_01215</name>
</gene>
<proteinExistence type="predicted"/>
<name>A0A9Q4AKI4_9HYPH</name>
<evidence type="ECO:0000313" key="3">
    <source>
        <dbReference type="EMBL" id="MCP8885718.1"/>
    </source>
</evidence>
<protein>
    <submittedName>
        <fullName evidence="3">Alpha/beta hydrolase</fullName>
    </submittedName>
</protein>
<dbReference type="SUPFAM" id="SSF53474">
    <property type="entry name" value="alpha/beta-Hydrolases"/>
    <property type="match status" value="1"/>
</dbReference>
<dbReference type="Gene3D" id="3.40.50.1820">
    <property type="entry name" value="alpha/beta hydrolase"/>
    <property type="match status" value="1"/>
</dbReference>
<dbReference type="AlphaFoldDB" id="A0A9Q4AKI4"/>
<evidence type="ECO:0000313" key="4">
    <source>
        <dbReference type="Proteomes" id="UP001060275"/>
    </source>
</evidence>
<evidence type="ECO:0000256" key="1">
    <source>
        <dbReference type="ARBA" id="ARBA00022801"/>
    </source>
</evidence>
<reference evidence="3" key="1">
    <citation type="submission" date="2022-06" db="EMBL/GenBank/DDBJ databases">
        <title>Devosia sp. XJ19-45 genome assembly.</title>
        <authorList>
            <person name="Li B."/>
            <person name="Cai M."/>
            <person name="Nie G."/>
            <person name="Li W."/>
        </authorList>
    </citation>
    <scope>NUCLEOTIDE SEQUENCE</scope>
    <source>
        <strain evidence="3">XJ19-45</strain>
    </source>
</reference>
<dbReference type="InterPro" id="IPR029058">
    <property type="entry name" value="AB_hydrolase_fold"/>
</dbReference>
<dbReference type="GO" id="GO:0016787">
    <property type="term" value="F:hydrolase activity"/>
    <property type="evidence" value="ECO:0007669"/>
    <property type="project" value="UniProtKB-KW"/>
</dbReference>
<dbReference type="PANTHER" id="PTHR48081">
    <property type="entry name" value="AB HYDROLASE SUPERFAMILY PROTEIN C4A8.06C"/>
    <property type="match status" value="1"/>
</dbReference>
<dbReference type="InterPro" id="IPR050300">
    <property type="entry name" value="GDXG_lipolytic_enzyme"/>
</dbReference>
<feature type="domain" description="Alpha/beta hydrolase fold-3" evidence="2">
    <location>
        <begin position="66"/>
        <end position="172"/>
    </location>
</feature>